<dbReference type="PANTHER" id="PTHR32294">
    <property type="entry name" value="DNA POLYMERASE III SUBUNIT ALPHA"/>
    <property type="match status" value="1"/>
</dbReference>
<dbReference type="RefSeq" id="YP_010649331.1">
    <property type="nucleotide sequence ID" value="NC_070765.1"/>
</dbReference>
<accession>A0A6B9L767</accession>
<feature type="domain" description="Polymerase/histidinol phosphatase N-terminal" evidence="1">
    <location>
        <begin position="4"/>
        <end position="71"/>
    </location>
</feature>
<evidence type="ECO:0000313" key="3">
    <source>
        <dbReference type="Proteomes" id="UP000463915"/>
    </source>
</evidence>
<dbReference type="GO" id="GO:0006260">
    <property type="term" value="P:DNA replication"/>
    <property type="evidence" value="ECO:0007669"/>
    <property type="project" value="InterPro"/>
</dbReference>
<proteinExistence type="predicted"/>
<dbReference type="InterPro" id="IPR004013">
    <property type="entry name" value="PHP_dom"/>
</dbReference>
<keyword evidence="3" id="KW-1185">Reference proteome</keyword>
<dbReference type="Gene3D" id="3.20.20.140">
    <property type="entry name" value="Metal-dependent hydrolases"/>
    <property type="match status" value="1"/>
</dbReference>
<dbReference type="SMART" id="SM00481">
    <property type="entry name" value="POLIIIAc"/>
    <property type="match status" value="1"/>
</dbReference>
<sequence>MEYVSLHHHSTFSYGDGYGLPEEHVEFCATAGMKAMALTEHGNVSSHVQLEKAALKFGIKPIFGLEGYIAPPNQKRKCHQTILAMSSAGYSNLNKMVVESWKTLGTTSKSRFPTIHLEVLEEYSDGIIILSGCADSVLSCTLLGGKSYGDPRLTYDRDDYRRAVGVVEWYQEIFGDRYYIETQRFPQLDRTRALNPAFERLSRDTGVPLAATSDCHYVYARDNEMQKILHAAHRGSSVQAMEASWEYDCTLDIPGDDERVLRDLLATGLSEEAATEALLNTGRIADRCEVKLQKVEPIKYVPDEKDWEPWVKQTSTR</sequence>
<dbReference type="InterPro" id="IPR003141">
    <property type="entry name" value="Pol/His_phosphatase_N"/>
</dbReference>
<dbReference type="GO" id="GO:0008408">
    <property type="term" value="F:3'-5' exonuclease activity"/>
    <property type="evidence" value="ECO:0007669"/>
    <property type="project" value="InterPro"/>
</dbReference>
<protein>
    <submittedName>
        <fullName evidence="2">DnaE-like DNA polymerase III</fullName>
    </submittedName>
</protein>
<dbReference type="Pfam" id="PF02811">
    <property type="entry name" value="PHP"/>
    <property type="match status" value="1"/>
</dbReference>
<organism evidence="2 3">
    <name type="scientific">Mycobacterium phage Onyinye</name>
    <dbReference type="NCBI Taxonomy" id="2686235"/>
    <lineage>
        <taxon>Viruses</taxon>
        <taxon>Duplodnaviria</taxon>
        <taxon>Heunggongvirae</taxon>
        <taxon>Uroviricota</taxon>
        <taxon>Caudoviricetes</taxon>
        <taxon>Onyinyevirus</taxon>
        <taxon>Onyinyevirus onyinye</taxon>
    </lineage>
</organism>
<evidence type="ECO:0000259" key="1">
    <source>
        <dbReference type="SMART" id="SM00481"/>
    </source>
</evidence>
<dbReference type="InterPro" id="IPR004805">
    <property type="entry name" value="DnaE2/DnaE/PolC"/>
</dbReference>
<evidence type="ECO:0000313" key="2">
    <source>
        <dbReference type="EMBL" id="QHB37486.1"/>
    </source>
</evidence>
<dbReference type="Proteomes" id="UP000463915">
    <property type="component" value="Segment"/>
</dbReference>
<name>A0A6B9L767_9CAUD</name>
<dbReference type="InterPro" id="IPR016195">
    <property type="entry name" value="Pol/histidinol_Pase-like"/>
</dbReference>
<dbReference type="GeneID" id="77924877"/>
<dbReference type="KEGG" id="vg:77924877"/>
<dbReference type="SUPFAM" id="SSF89550">
    <property type="entry name" value="PHP domain-like"/>
    <property type="match status" value="1"/>
</dbReference>
<gene>
    <name evidence="2" type="primary">82</name>
    <name evidence="2" type="ORF">SEA_ONYINYE_82</name>
</gene>
<reference evidence="2 3" key="1">
    <citation type="submission" date="2019-12" db="EMBL/GenBank/DDBJ databases">
        <authorList>
            <person name="Ayuk M.A."/>
            <person name="Robinson C.J."/>
            <person name="Anderson W.A."/>
            <person name="Ullah H."/>
            <person name="Gugssa A."/>
            <person name="Somiranjan G."/>
            <person name="Allen A."/>
            <person name="Lourds M.F."/>
            <person name="Quagraine B.K."/>
            <person name="Smith M."/>
            <person name="Moore M."/>
            <person name="Oliver J."/>
            <person name="Irabor E."/>
            <person name="Roy S.D."/>
            <person name="Bassey G."/>
            <person name="Louis B.N."/>
            <person name="Adu D."/>
            <person name="Akhimien C.E."/>
            <person name="Annor K."/>
            <person name="Archibald A."/>
            <person name="Ashagre K.C."/>
            <person name="Baity M.R."/>
            <person name="Barnes K.J."/>
            <person name="Barrios L.E."/>
            <person name="Black A.C."/>
            <person name="Bowen'Kauth M.S."/>
            <person name="Bowman K.N."/>
            <person name="Breaux D.L."/>
            <person name="Brooks J.A."/>
            <person name="Bwayili H.A."/>
            <person name="Caine T."/>
            <person name="Williams A.Y."/>
            <person name="Norris L.J."/>
            <person name="Nwozo E.O."/>
            <person name="Prosper P.L."/>
            <person name="Rankin N.A."/>
            <person name="Richardson K.M."/>
            <person name="Robinson D.M."/>
            <person name="Salters D.J."/>
            <person name="Savage M.A."/>
            <person name="Solomon S.M."/>
            <person name="Williams L.R."/>
            <person name="Curtis N."/>
            <person name="Garlena R.A."/>
            <person name="Russell D.A."/>
            <person name="Pope W.H."/>
            <person name="Jacobs-Sera D."/>
            <person name="Hatfull G.F."/>
        </authorList>
    </citation>
    <scope>NUCLEOTIDE SEQUENCE [LARGE SCALE GENOMIC DNA]</scope>
</reference>
<dbReference type="EMBL" id="MN813687">
    <property type="protein sequence ID" value="QHB37486.1"/>
    <property type="molecule type" value="Genomic_DNA"/>
</dbReference>